<dbReference type="GO" id="GO:0006412">
    <property type="term" value="P:translation"/>
    <property type="evidence" value="ECO:0007669"/>
    <property type="project" value="InterPro"/>
</dbReference>
<evidence type="ECO:0000256" key="4">
    <source>
        <dbReference type="ARBA" id="ARBA00035216"/>
    </source>
</evidence>
<dbReference type="Proteomes" id="UP001166674">
    <property type="component" value="Unassembled WGS sequence"/>
</dbReference>
<evidence type="ECO:0000313" key="7">
    <source>
        <dbReference type="EMBL" id="MBZ3889009.1"/>
    </source>
</evidence>
<evidence type="ECO:0000256" key="5">
    <source>
        <dbReference type="ARBA" id="ARBA00035321"/>
    </source>
</evidence>
<dbReference type="AlphaFoldDB" id="A0AA41NER4"/>
<dbReference type="Pfam" id="PF01294">
    <property type="entry name" value="Ribosomal_L13e"/>
    <property type="match status" value="1"/>
</dbReference>
<comment type="similarity">
    <text evidence="1">Belongs to the eukaryotic ribosomal protein eL13 family.</text>
</comment>
<evidence type="ECO:0000256" key="3">
    <source>
        <dbReference type="ARBA" id="ARBA00023274"/>
    </source>
</evidence>
<dbReference type="PANTHER" id="PTHR11722">
    <property type="entry name" value="60S RIBOSOMAL PROTEIN L13"/>
    <property type="match status" value="1"/>
</dbReference>
<reference evidence="7" key="1">
    <citation type="submission" date="2020-03" db="EMBL/GenBank/DDBJ databases">
        <title>Studies in the Genomics of Life Span.</title>
        <authorList>
            <person name="Glass D."/>
        </authorList>
    </citation>
    <scope>NUCLEOTIDE SEQUENCE</scope>
    <source>
        <strain evidence="7">SUZIE</strain>
        <tissue evidence="7">Muscle</tissue>
    </source>
</reference>
<dbReference type="GO" id="GO:0003723">
    <property type="term" value="F:RNA binding"/>
    <property type="evidence" value="ECO:0007669"/>
    <property type="project" value="TreeGrafter"/>
</dbReference>
<name>A0AA41NER4_SCICA</name>
<sequence length="80" mass="9258">MAPSRNGMILKPHFLKDWQQRVATWFNQPAQKIRRHRPGQAKACRSTPRPAVWTHLAHSEVPHGAVSHQSPRWQGFSLEE</sequence>
<keyword evidence="8" id="KW-1185">Reference proteome</keyword>
<evidence type="ECO:0000256" key="1">
    <source>
        <dbReference type="ARBA" id="ARBA00005640"/>
    </source>
</evidence>
<proteinExistence type="inferred from homology"/>
<dbReference type="GO" id="GO:0003735">
    <property type="term" value="F:structural constituent of ribosome"/>
    <property type="evidence" value="ECO:0007669"/>
    <property type="project" value="InterPro"/>
</dbReference>
<keyword evidence="3" id="KW-0687">Ribonucleoprotein</keyword>
<feature type="region of interest" description="Disordered" evidence="6">
    <location>
        <begin position="60"/>
        <end position="80"/>
    </location>
</feature>
<protein>
    <recommendedName>
        <fullName evidence="4">Large ribosomal subunit protein eL13</fullName>
    </recommendedName>
    <alternativeName>
        <fullName evidence="5">60S ribosomal protein L13</fullName>
    </alternativeName>
</protein>
<evidence type="ECO:0000313" key="8">
    <source>
        <dbReference type="Proteomes" id="UP001166674"/>
    </source>
</evidence>
<evidence type="ECO:0000256" key="2">
    <source>
        <dbReference type="ARBA" id="ARBA00022980"/>
    </source>
</evidence>
<dbReference type="InterPro" id="IPR001380">
    <property type="entry name" value="Ribosomal_eL13"/>
</dbReference>
<dbReference type="GO" id="GO:0022625">
    <property type="term" value="C:cytosolic large ribosomal subunit"/>
    <property type="evidence" value="ECO:0007669"/>
    <property type="project" value="TreeGrafter"/>
</dbReference>
<gene>
    <name evidence="7" type="ORF">SUZIE_200810</name>
</gene>
<comment type="caution">
    <text evidence="7">The sequence shown here is derived from an EMBL/GenBank/DDBJ whole genome shotgun (WGS) entry which is preliminary data.</text>
</comment>
<keyword evidence="2 7" id="KW-0689">Ribosomal protein</keyword>
<dbReference type="PANTHER" id="PTHR11722:SF0">
    <property type="entry name" value="LARGE RIBOSOMAL SUBUNIT PROTEIN EL13"/>
    <property type="match status" value="1"/>
</dbReference>
<dbReference type="EMBL" id="JAATJV010428132">
    <property type="protein sequence ID" value="MBZ3889009.1"/>
    <property type="molecule type" value="Genomic_DNA"/>
</dbReference>
<evidence type="ECO:0000256" key="6">
    <source>
        <dbReference type="SAM" id="MobiDB-lite"/>
    </source>
</evidence>
<organism evidence="7 8">
    <name type="scientific">Sciurus carolinensis</name>
    <name type="common">Eastern gray squirrel</name>
    <dbReference type="NCBI Taxonomy" id="30640"/>
    <lineage>
        <taxon>Eukaryota</taxon>
        <taxon>Metazoa</taxon>
        <taxon>Chordata</taxon>
        <taxon>Craniata</taxon>
        <taxon>Vertebrata</taxon>
        <taxon>Euteleostomi</taxon>
        <taxon>Mammalia</taxon>
        <taxon>Eutheria</taxon>
        <taxon>Euarchontoglires</taxon>
        <taxon>Glires</taxon>
        <taxon>Rodentia</taxon>
        <taxon>Sciuromorpha</taxon>
        <taxon>Sciuridae</taxon>
        <taxon>Sciurinae</taxon>
        <taxon>Sciurini</taxon>
        <taxon>Sciurus</taxon>
    </lineage>
</organism>
<accession>A0AA41NER4</accession>